<evidence type="ECO:0000256" key="4">
    <source>
        <dbReference type="ARBA" id="ARBA00022619"/>
    </source>
</evidence>
<dbReference type="Pfam" id="PF00885">
    <property type="entry name" value="DMRL_synthase"/>
    <property type="match status" value="1"/>
</dbReference>
<gene>
    <name evidence="7" type="primary">ribH</name>
    <name evidence="8" type="ORF">RNA01_15430</name>
</gene>
<dbReference type="InterPro" id="IPR002180">
    <property type="entry name" value="LS/RS"/>
</dbReference>
<name>A0A512HGQ0_9HYPH</name>
<dbReference type="PANTHER" id="PTHR21058:SF0">
    <property type="entry name" value="6,7-DIMETHYL-8-RIBITYLLUMAZINE SYNTHASE"/>
    <property type="match status" value="1"/>
</dbReference>
<dbReference type="SUPFAM" id="SSF52121">
    <property type="entry name" value="Lumazine synthase"/>
    <property type="match status" value="1"/>
</dbReference>
<feature type="binding site" evidence="7">
    <location>
        <begin position="99"/>
        <end position="101"/>
    </location>
    <ligand>
        <name>5-amino-6-(D-ribitylamino)uracil</name>
        <dbReference type="ChEBI" id="CHEBI:15934"/>
    </ligand>
</feature>
<dbReference type="NCBIfam" id="TIGR00114">
    <property type="entry name" value="lumazine-synth"/>
    <property type="match status" value="1"/>
</dbReference>
<keyword evidence="5 7" id="KW-0808">Transferase</keyword>
<dbReference type="PANTHER" id="PTHR21058">
    <property type="entry name" value="6,7-DIMETHYL-8-RIBITYLLUMAZINE SYNTHASE DMRL SYNTHASE LUMAZINE SYNTHASE"/>
    <property type="match status" value="1"/>
</dbReference>
<dbReference type="GO" id="GO:0005829">
    <property type="term" value="C:cytosol"/>
    <property type="evidence" value="ECO:0007669"/>
    <property type="project" value="TreeGrafter"/>
</dbReference>
<dbReference type="GO" id="GO:0009349">
    <property type="term" value="C:riboflavin synthase complex"/>
    <property type="evidence" value="ECO:0007669"/>
    <property type="project" value="UniProtKB-UniRule"/>
</dbReference>
<feature type="binding site" evidence="7">
    <location>
        <position position="175"/>
    </location>
    <ligand>
        <name>(2S)-2-hydroxy-3-oxobutyl phosphate</name>
        <dbReference type="ChEBI" id="CHEBI:58830"/>
    </ligand>
</feature>
<dbReference type="Proteomes" id="UP000321717">
    <property type="component" value="Unassembled WGS sequence"/>
</dbReference>
<feature type="binding site" evidence="7">
    <location>
        <position position="68"/>
    </location>
    <ligand>
        <name>5-amino-6-(D-ribitylamino)uracil</name>
        <dbReference type="ChEBI" id="CHEBI:15934"/>
    </ligand>
</feature>
<comment type="catalytic activity">
    <reaction evidence="6 7">
        <text>(2S)-2-hydroxy-3-oxobutyl phosphate + 5-amino-6-(D-ribitylamino)uracil = 6,7-dimethyl-8-(1-D-ribityl)lumazine + phosphate + 2 H2O + H(+)</text>
        <dbReference type="Rhea" id="RHEA:26152"/>
        <dbReference type="ChEBI" id="CHEBI:15377"/>
        <dbReference type="ChEBI" id="CHEBI:15378"/>
        <dbReference type="ChEBI" id="CHEBI:15934"/>
        <dbReference type="ChEBI" id="CHEBI:43474"/>
        <dbReference type="ChEBI" id="CHEBI:58201"/>
        <dbReference type="ChEBI" id="CHEBI:58830"/>
        <dbReference type="EC" id="2.5.1.78"/>
    </reaction>
</comment>
<protein>
    <recommendedName>
        <fullName evidence="3 7">6,7-dimethyl-8-ribityllumazine synthase</fullName>
        <shortName evidence="7">DMRL synthase</shortName>
        <shortName evidence="7">LS</shortName>
        <shortName evidence="7">Lumazine synthase</shortName>
        <ecNumber evidence="3 7">2.5.1.78</ecNumber>
    </recommendedName>
</protein>
<evidence type="ECO:0000256" key="6">
    <source>
        <dbReference type="ARBA" id="ARBA00048785"/>
    </source>
</evidence>
<feature type="binding site" evidence="7">
    <location>
        <begin position="128"/>
        <end position="130"/>
    </location>
    <ligand>
        <name>5-amino-6-(D-ribitylamino)uracil</name>
        <dbReference type="ChEBI" id="CHEBI:15934"/>
    </ligand>
</feature>
<reference evidence="8 9" key="1">
    <citation type="submission" date="2019-07" db="EMBL/GenBank/DDBJ databases">
        <title>Whole genome shotgun sequence of Rhizobium naphthalenivorans NBRC 107585.</title>
        <authorList>
            <person name="Hosoyama A."/>
            <person name="Uohara A."/>
            <person name="Ohji S."/>
            <person name="Ichikawa N."/>
        </authorList>
    </citation>
    <scope>NUCLEOTIDE SEQUENCE [LARGE SCALE GENOMIC DNA]</scope>
    <source>
        <strain evidence="8 9">NBRC 107585</strain>
    </source>
</reference>
<dbReference type="EC" id="2.5.1.78" evidence="3 7"/>
<evidence type="ECO:0000256" key="7">
    <source>
        <dbReference type="HAMAP-Rule" id="MF_00178"/>
    </source>
</evidence>
<evidence type="ECO:0000256" key="1">
    <source>
        <dbReference type="ARBA" id="ARBA00004917"/>
    </source>
</evidence>
<dbReference type="EMBL" id="BJZP01000005">
    <property type="protein sequence ID" value="GEO84611.1"/>
    <property type="molecule type" value="Genomic_DNA"/>
</dbReference>
<dbReference type="GO" id="GO:0009231">
    <property type="term" value="P:riboflavin biosynthetic process"/>
    <property type="evidence" value="ECO:0007669"/>
    <property type="project" value="UniProtKB-UniRule"/>
</dbReference>
<accession>A0A512HGQ0</accession>
<feature type="binding site" evidence="7">
    <location>
        <position position="161"/>
    </location>
    <ligand>
        <name>5-amino-6-(D-ribitylamino)uracil</name>
        <dbReference type="ChEBI" id="CHEBI:15934"/>
    </ligand>
</feature>
<feature type="active site" description="Proton donor" evidence="7">
    <location>
        <position position="136"/>
    </location>
</feature>
<keyword evidence="9" id="KW-1185">Reference proteome</keyword>
<dbReference type="HAMAP" id="MF_00178">
    <property type="entry name" value="Lumazine_synth"/>
    <property type="match status" value="1"/>
</dbReference>
<comment type="function">
    <text evidence="7">Catalyzes the formation of 6,7-dimethyl-8-ribityllumazine by condensation of 5-amino-6-(D-ribitylamino)uracil with 3,4-dihydroxy-2-butanone 4-phosphate. This is the penultimate step in the biosynthesis of riboflavin.</text>
</comment>
<sequence>MLWSAGVREFARLEVPIGGYAEKHLPSPVRRGLTAVCPALRRILLKTGVPIMSKKKSAPHLLIVEARFYDDMADALLDGAKTALDEAGATYDIVTVPGALEIPPAISMALDAADEEGVEYDGFVALGMVIRGETYHFEIVSNESCRALMDLAVSESLAIGNGILTVENEAQAWARAQRSDKDKGGFAARAALAMIALKKKLGN</sequence>
<evidence type="ECO:0000256" key="2">
    <source>
        <dbReference type="ARBA" id="ARBA00007424"/>
    </source>
</evidence>
<comment type="caution">
    <text evidence="8">The sequence shown here is derived from an EMBL/GenBank/DDBJ whole genome shotgun (WGS) entry which is preliminary data.</text>
</comment>
<dbReference type="Gene3D" id="3.40.50.960">
    <property type="entry name" value="Lumazine/riboflavin synthase"/>
    <property type="match status" value="1"/>
</dbReference>
<organism evidence="8 9">
    <name type="scientific">Ciceribacter naphthalenivorans</name>
    <dbReference type="NCBI Taxonomy" id="1118451"/>
    <lineage>
        <taxon>Bacteria</taxon>
        <taxon>Pseudomonadati</taxon>
        <taxon>Pseudomonadota</taxon>
        <taxon>Alphaproteobacteria</taxon>
        <taxon>Hyphomicrobiales</taxon>
        <taxon>Rhizobiaceae</taxon>
        <taxon>Ciceribacter</taxon>
    </lineage>
</organism>
<dbReference type="InterPro" id="IPR034964">
    <property type="entry name" value="LS"/>
</dbReference>
<dbReference type="CDD" id="cd09209">
    <property type="entry name" value="Lumazine_synthase-I"/>
    <property type="match status" value="1"/>
</dbReference>
<evidence type="ECO:0000313" key="8">
    <source>
        <dbReference type="EMBL" id="GEO84611.1"/>
    </source>
</evidence>
<dbReference type="UniPathway" id="UPA00275">
    <property type="reaction ID" value="UER00404"/>
</dbReference>
<dbReference type="AlphaFoldDB" id="A0A512HGQ0"/>
<feature type="binding site" evidence="7">
    <location>
        <begin position="133"/>
        <end position="134"/>
    </location>
    <ligand>
        <name>(2S)-2-hydroxy-3-oxobutyl phosphate</name>
        <dbReference type="ChEBI" id="CHEBI:58830"/>
    </ligand>
</feature>
<dbReference type="InterPro" id="IPR036467">
    <property type="entry name" value="LS/RS_sf"/>
</dbReference>
<evidence type="ECO:0000313" key="9">
    <source>
        <dbReference type="Proteomes" id="UP000321717"/>
    </source>
</evidence>
<comment type="pathway">
    <text evidence="1 7">Cofactor biosynthesis; riboflavin biosynthesis; riboflavin from 2-hydroxy-3-oxobutyl phosphate and 5-amino-6-(D-ribitylamino)uracil: step 1/2.</text>
</comment>
<proteinExistence type="inferred from homology"/>
<comment type="similarity">
    <text evidence="2 7">Belongs to the DMRL synthase family.</text>
</comment>
<keyword evidence="4 7" id="KW-0686">Riboflavin biosynthesis</keyword>
<evidence type="ECO:0000256" key="3">
    <source>
        <dbReference type="ARBA" id="ARBA00012664"/>
    </source>
</evidence>
<evidence type="ECO:0000256" key="5">
    <source>
        <dbReference type="ARBA" id="ARBA00022679"/>
    </source>
</evidence>
<dbReference type="GO" id="GO:0000906">
    <property type="term" value="F:6,7-dimethyl-8-ribityllumazine synthase activity"/>
    <property type="evidence" value="ECO:0007669"/>
    <property type="project" value="UniProtKB-UniRule"/>
</dbReference>